<keyword evidence="3" id="KW-0597">Phosphoprotein</keyword>
<feature type="transmembrane region" description="Helical" evidence="6">
    <location>
        <begin position="138"/>
        <end position="160"/>
    </location>
</feature>
<dbReference type="PANTHER" id="PTHR45436">
    <property type="entry name" value="SENSOR HISTIDINE KINASE YKOH"/>
    <property type="match status" value="1"/>
</dbReference>
<dbReference type="CDD" id="cd00082">
    <property type="entry name" value="HisKA"/>
    <property type="match status" value="1"/>
</dbReference>
<evidence type="ECO:0000313" key="9">
    <source>
        <dbReference type="Proteomes" id="UP000198639"/>
    </source>
</evidence>
<dbReference type="EMBL" id="FOLD01000005">
    <property type="protein sequence ID" value="SFC32199.1"/>
    <property type="molecule type" value="Genomic_DNA"/>
</dbReference>
<keyword evidence="6" id="KW-0812">Transmembrane</keyword>
<dbReference type="PANTHER" id="PTHR45436:SF16">
    <property type="entry name" value="HISTIDINE KINASE"/>
    <property type="match status" value="1"/>
</dbReference>
<dbReference type="GO" id="GO:0000155">
    <property type="term" value="F:phosphorelay sensor kinase activity"/>
    <property type="evidence" value="ECO:0007669"/>
    <property type="project" value="InterPro"/>
</dbReference>
<sequence length="405" mass="44560">MFKSIRHGLFAALAGFTILICVCYTGLAVIISYVTEDMLVDRLLESEAAAIGAHYRVHDAVRQPGNDLVRVYRSFDALPEVVRQQASAGAKRAEVFTGTGQHYHLRSLVLGSGDASQRLYLLADVGPLLVVSKLVQDVGGVLLFVAFGLVGLALLLAWLLSRRLVEPLQLLAHEVRNLEPHGPIELSARQRPDEIGYLAERLGATIAELHTALRREHAFTRDVSHELRTPLTVMNNTLTLAQSQPLDQQDVAQLREGLDEIRKVIEVLFALARSEHIGPEAFDLRGCIEHSLLKLAEEGSSRCLDIDLPERLQVCGNRHLATLLINNCLGNALFHGGPGARLAIRFADGRLEITNTVDAAHPGRTQGFLHGQNLLGRLAQAMDWQLAFHPGPTDYRVTITPRRPS</sequence>
<keyword evidence="5 8" id="KW-0418">Kinase</keyword>
<accession>A0A1I1I704</accession>
<gene>
    <name evidence="8" type="ORF">SAMN05216204_105117</name>
</gene>
<evidence type="ECO:0000259" key="7">
    <source>
        <dbReference type="SMART" id="SM00388"/>
    </source>
</evidence>
<dbReference type="SMART" id="SM00388">
    <property type="entry name" value="HisKA"/>
    <property type="match status" value="1"/>
</dbReference>
<reference evidence="9" key="1">
    <citation type="submission" date="2016-10" db="EMBL/GenBank/DDBJ databases">
        <authorList>
            <person name="Varghese N."/>
            <person name="Submissions S."/>
        </authorList>
    </citation>
    <scope>NUCLEOTIDE SEQUENCE [LARGE SCALE GENOMIC DNA]</scope>
    <source>
        <strain evidence="9">CGMCC 1.12041</strain>
    </source>
</reference>
<feature type="transmembrane region" description="Helical" evidence="6">
    <location>
        <begin position="9"/>
        <end position="34"/>
    </location>
</feature>
<dbReference type="EC" id="2.7.13.3" evidence="2"/>
<keyword evidence="6" id="KW-0472">Membrane</keyword>
<evidence type="ECO:0000256" key="6">
    <source>
        <dbReference type="SAM" id="Phobius"/>
    </source>
</evidence>
<dbReference type="STRING" id="1164594.SAMN05216204_105117"/>
<dbReference type="Proteomes" id="UP000198639">
    <property type="component" value="Unassembled WGS sequence"/>
</dbReference>
<dbReference type="InterPro" id="IPR036097">
    <property type="entry name" value="HisK_dim/P_sf"/>
</dbReference>
<evidence type="ECO:0000256" key="4">
    <source>
        <dbReference type="ARBA" id="ARBA00022679"/>
    </source>
</evidence>
<evidence type="ECO:0000313" key="8">
    <source>
        <dbReference type="EMBL" id="SFC32199.1"/>
    </source>
</evidence>
<dbReference type="InterPro" id="IPR050428">
    <property type="entry name" value="TCS_sensor_his_kinase"/>
</dbReference>
<comment type="catalytic activity">
    <reaction evidence="1">
        <text>ATP + protein L-histidine = ADP + protein N-phospho-L-histidine.</text>
        <dbReference type="EC" id="2.7.13.3"/>
    </reaction>
</comment>
<evidence type="ECO:0000256" key="3">
    <source>
        <dbReference type="ARBA" id="ARBA00022553"/>
    </source>
</evidence>
<dbReference type="GO" id="GO:0005886">
    <property type="term" value="C:plasma membrane"/>
    <property type="evidence" value="ECO:0007669"/>
    <property type="project" value="TreeGrafter"/>
</dbReference>
<proteinExistence type="predicted"/>
<evidence type="ECO:0000256" key="5">
    <source>
        <dbReference type="ARBA" id="ARBA00022777"/>
    </source>
</evidence>
<dbReference type="Gene3D" id="6.10.340.10">
    <property type="match status" value="1"/>
</dbReference>
<keyword evidence="6" id="KW-1133">Transmembrane helix</keyword>
<dbReference type="Gene3D" id="1.10.287.130">
    <property type="match status" value="1"/>
</dbReference>
<dbReference type="Pfam" id="PF00512">
    <property type="entry name" value="HisKA"/>
    <property type="match status" value="1"/>
</dbReference>
<feature type="domain" description="Signal transduction histidine kinase dimerisation/phosphoacceptor" evidence="7">
    <location>
        <begin position="215"/>
        <end position="277"/>
    </location>
</feature>
<keyword evidence="4" id="KW-0808">Transferase</keyword>
<dbReference type="SUPFAM" id="SSF47384">
    <property type="entry name" value="Homodimeric domain of signal transducing histidine kinase"/>
    <property type="match status" value="1"/>
</dbReference>
<dbReference type="AlphaFoldDB" id="A0A1I1I704"/>
<evidence type="ECO:0000256" key="2">
    <source>
        <dbReference type="ARBA" id="ARBA00012438"/>
    </source>
</evidence>
<protein>
    <recommendedName>
        <fullName evidence="2">histidine kinase</fullName>
        <ecNumber evidence="2">2.7.13.3</ecNumber>
    </recommendedName>
</protein>
<dbReference type="RefSeq" id="WP_091872738.1">
    <property type="nucleotide sequence ID" value="NZ_FOLD01000005.1"/>
</dbReference>
<dbReference type="InterPro" id="IPR003661">
    <property type="entry name" value="HisK_dim/P_dom"/>
</dbReference>
<evidence type="ECO:0000256" key="1">
    <source>
        <dbReference type="ARBA" id="ARBA00000085"/>
    </source>
</evidence>
<name>A0A1I1I704_9BURK</name>
<organism evidence="8 9">
    <name type="scientific">Massilia yuzhufengensis</name>
    <dbReference type="NCBI Taxonomy" id="1164594"/>
    <lineage>
        <taxon>Bacteria</taxon>
        <taxon>Pseudomonadati</taxon>
        <taxon>Pseudomonadota</taxon>
        <taxon>Betaproteobacteria</taxon>
        <taxon>Burkholderiales</taxon>
        <taxon>Oxalobacteraceae</taxon>
        <taxon>Telluria group</taxon>
        <taxon>Massilia</taxon>
    </lineage>
</organism>
<dbReference type="OrthoDB" id="9121563at2"/>
<keyword evidence="9" id="KW-1185">Reference proteome</keyword>